<dbReference type="EMBL" id="JBHSSJ010000005">
    <property type="protein sequence ID" value="MFC6275006.1"/>
    <property type="molecule type" value="Genomic_DNA"/>
</dbReference>
<reference evidence="17" key="1">
    <citation type="journal article" date="2019" name="Int. J. Syst. Evol. Microbiol.">
        <title>The Global Catalogue of Microorganisms (GCM) 10K type strain sequencing project: providing services to taxonomists for standard genome sequencing and annotation.</title>
        <authorList>
            <consortium name="The Broad Institute Genomics Platform"/>
            <consortium name="The Broad Institute Genome Sequencing Center for Infectious Disease"/>
            <person name="Wu L."/>
            <person name="Ma J."/>
        </authorList>
    </citation>
    <scope>NUCLEOTIDE SEQUENCE [LARGE SCALE GENOMIC DNA]</scope>
    <source>
        <strain evidence="17">CCM 8907</strain>
    </source>
</reference>
<dbReference type="PROSITE" id="PS00758">
    <property type="entry name" value="ARGE_DAPE_CPG2_1"/>
    <property type="match status" value="1"/>
</dbReference>
<evidence type="ECO:0000256" key="8">
    <source>
        <dbReference type="ARBA" id="ARBA00022723"/>
    </source>
</evidence>
<keyword evidence="12" id="KW-0457">Lysine biosynthesis</keyword>
<evidence type="ECO:0000256" key="14">
    <source>
        <dbReference type="ARBA" id="ARBA00051301"/>
    </source>
</evidence>
<evidence type="ECO:0000256" key="12">
    <source>
        <dbReference type="ARBA" id="ARBA00023154"/>
    </source>
</evidence>
<dbReference type="PANTHER" id="PTHR43808:SF8">
    <property type="entry name" value="PEPTIDASE M20 DIMERISATION DOMAIN-CONTAINING PROTEIN"/>
    <property type="match status" value="1"/>
</dbReference>
<keyword evidence="11" id="KW-0220">Diaminopimelate biosynthesis</keyword>
<organism evidence="16 17">
    <name type="scientific">Levilactobacillus tangyuanensis</name>
    <dbReference type="NCBI Taxonomy" id="2486021"/>
    <lineage>
        <taxon>Bacteria</taxon>
        <taxon>Bacillati</taxon>
        <taxon>Bacillota</taxon>
        <taxon>Bacilli</taxon>
        <taxon>Lactobacillales</taxon>
        <taxon>Lactobacillaceae</taxon>
        <taxon>Levilactobacillus</taxon>
    </lineage>
</organism>
<keyword evidence="7" id="KW-0028">Amino-acid biosynthesis</keyword>
<evidence type="ECO:0000256" key="11">
    <source>
        <dbReference type="ARBA" id="ARBA00022915"/>
    </source>
</evidence>
<evidence type="ECO:0000256" key="6">
    <source>
        <dbReference type="ARBA" id="ARBA00016853"/>
    </source>
</evidence>
<comment type="cofactor">
    <cofactor evidence="2">
        <name>Zn(2+)</name>
        <dbReference type="ChEBI" id="CHEBI:29105"/>
    </cofactor>
</comment>
<gene>
    <name evidence="16" type="ORF">ACFQET_05700</name>
</gene>
<dbReference type="RefSeq" id="WP_125640931.1">
    <property type="nucleotide sequence ID" value="NZ_JBHSSJ010000005.1"/>
</dbReference>
<keyword evidence="8" id="KW-0479">Metal-binding</keyword>
<sequence length="382" mass="41258">MAVFTENQKIQLLSDLVAIQSVNDHEEQVATYLQKVLVDHGIAAKLLPVATNRANLVAEIGQGGPVLGISGHMDVVSPGEVSQWASDPFTLTEHDGKLVGRGAVDMKAGLAAMVIAMIELHAAGQPQQGRIRLMATIAEEVGEFGSQAFYEQGAMDDVSALLIGEPSGYNLFSSHKGSMDIKLTSRGQAAHSSMPELGANAIDPLLDLLHQANQDFRQTDRYNDFLGDLTFNTTVFNGGNQVNSIPEAATAEMNVRTIPEFDNDQVTTTLQKLVDQANDQGGQIEMNVYMSQNPVQEPKDSPLSDLAARIGASFAGGPIPKLALPAVTDASNLLKDKGHQFPFIVFGPGNESAHQVDEFVDRQMFLDFTSLYQKLFTAYLEN</sequence>
<keyword evidence="10" id="KW-0862">Zinc</keyword>
<dbReference type="CDD" id="cd08659">
    <property type="entry name" value="M20_ArgE_DapE-like"/>
    <property type="match status" value="1"/>
</dbReference>
<dbReference type="Proteomes" id="UP001596191">
    <property type="component" value="Unassembled WGS sequence"/>
</dbReference>
<dbReference type="EC" id="3.5.1.18" evidence="5"/>
<evidence type="ECO:0000256" key="7">
    <source>
        <dbReference type="ARBA" id="ARBA00022605"/>
    </source>
</evidence>
<dbReference type="PANTHER" id="PTHR43808">
    <property type="entry name" value="ACETYLORNITHINE DEACETYLASE"/>
    <property type="match status" value="1"/>
</dbReference>
<dbReference type="Gene3D" id="3.30.70.360">
    <property type="match status" value="1"/>
</dbReference>
<evidence type="ECO:0000256" key="13">
    <source>
        <dbReference type="ARBA" id="ARBA00023285"/>
    </source>
</evidence>
<evidence type="ECO:0000256" key="10">
    <source>
        <dbReference type="ARBA" id="ARBA00022833"/>
    </source>
</evidence>
<name>A0ABW1TMG9_9LACO</name>
<feature type="domain" description="Peptidase M20 dimerisation" evidence="15">
    <location>
        <begin position="174"/>
        <end position="280"/>
    </location>
</feature>
<dbReference type="InterPro" id="IPR036264">
    <property type="entry name" value="Bact_exopeptidase_dim_dom"/>
</dbReference>
<dbReference type="InterPro" id="IPR050072">
    <property type="entry name" value="Peptidase_M20A"/>
</dbReference>
<evidence type="ECO:0000256" key="9">
    <source>
        <dbReference type="ARBA" id="ARBA00022801"/>
    </source>
</evidence>
<proteinExistence type="inferred from homology"/>
<comment type="cofactor">
    <cofactor evidence="1">
        <name>Co(2+)</name>
        <dbReference type="ChEBI" id="CHEBI:48828"/>
    </cofactor>
</comment>
<evidence type="ECO:0000259" key="15">
    <source>
        <dbReference type="Pfam" id="PF07687"/>
    </source>
</evidence>
<accession>A0ABW1TMG9</accession>
<comment type="pathway">
    <text evidence="3">Amino-acid biosynthesis; L-lysine biosynthesis via DAP pathway; LL-2,6-diaminopimelate from (S)-tetrahydrodipicolinate (succinylase route): step 3/3.</text>
</comment>
<protein>
    <recommendedName>
        <fullName evidence="6">Probable succinyl-diaminopimelate desuccinylase</fullName>
        <ecNumber evidence="5">3.5.1.18</ecNumber>
    </recommendedName>
</protein>
<comment type="catalytic activity">
    <reaction evidence="14">
        <text>N-succinyl-(2S,6S)-2,6-diaminopimelate + H2O = (2S,6S)-2,6-diaminopimelate + succinate</text>
        <dbReference type="Rhea" id="RHEA:22608"/>
        <dbReference type="ChEBI" id="CHEBI:15377"/>
        <dbReference type="ChEBI" id="CHEBI:30031"/>
        <dbReference type="ChEBI" id="CHEBI:57609"/>
        <dbReference type="ChEBI" id="CHEBI:58087"/>
        <dbReference type="EC" id="3.5.1.18"/>
    </reaction>
</comment>
<dbReference type="SUPFAM" id="SSF55031">
    <property type="entry name" value="Bacterial exopeptidase dimerisation domain"/>
    <property type="match status" value="1"/>
</dbReference>
<keyword evidence="9" id="KW-0378">Hydrolase</keyword>
<evidence type="ECO:0000256" key="2">
    <source>
        <dbReference type="ARBA" id="ARBA00001947"/>
    </source>
</evidence>
<comment type="caution">
    <text evidence="16">The sequence shown here is derived from an EMBL/GenBank/DDBJ whole genome shotgun (WGS) entry which is preliminary data.</text>
</comment>
<dbReference type="SUPFAM" id="SSF53187">
    <property type="entry name" value="Zn-dependent exopeptidases"/>
    <property type="match status" value="1"/>
</dbReference>
<dbReference type="InterPro" id="IPR002933">
    <property type="entry name" value="Peptidase_M20"/>
</dbReference>
<dbReference type="NCBIfam" id="NF006365">
    <property type="entry name" value="PRK08588.1"/>
    <property type="match status" value="1"/>
</dbReference>
<dbReference type="InterPro" id="IPR010182">
    <property type="entry name" value="ArgE/DapE"/>
</dbReference>
<evidence type="ECO:0000256" key="4">
    <source>
        <dbReference type="ARBA" id="ARBA00006247"/>
    </source>
</evidence>
<evidence type="ECO:0000256" key="3">
    <source>
        <dbReference type="ARBA" id="ARBA00005130"/>
    </source>
</evidence>
<dbReference type="Pfam" id="PF01546">
    <property type="entry name" value="Peptidase_M20"/>
    <property type="match status" value="1"/>
</dbReference>
<dbReference type="NCBIfam" id="TIGR01910">
    <property type="entry name" value="DapE-ArgE"/>
    <property type="match status" value="1"/>
</dbReference>
<evidence type="ECO:0000256" key="5">
    <source>
        <dbReference type="ARBA" id="ARBA00011921"/>
    </source>
</evidence>
<keyword evidence="13" id="KW-0170">Cobalt</keyword>
<evidence type="ECO:0000313" key="17">
    <source>
        <dbReference type="Proteomes" id="UP001596191"/>
    </source>
</evidence>
<dbReference type="Pfam" id="PF07687">
    <property type="entry name" value="M20_dimer"/>
    <property type="match status" value="1"/>
</dbReference>
<evidence type="ECO:0000313" key="16">
    <source>
        <dbReference type="EMBL" id="MFC6275006.1"/>
    </source>
</evidence>
<evidence type="ECO:0000256" key="1">
    <source>
        <dbReference type="ARBA" id="ARBA00001941"/>
    </source>
</evidence>
<dbReference type="InterPro" id="IPR001261">
    <property type="entry name" value="ArgE/DapE_CS"/>
</dbReference>
<dbReference type="InterPro" id="IPR011650">
    <property type="entry name" value="Peptidase_M20_dimer"/>
</dbReference>
<dbReference type="Gene3D" id="3.40.630.10">
    <property type="entry name" value="Zn peptidases"/>
    <property type="match status" value="2"/>
</dbReference>
<comment type="similarity">
    <text evidence="4">Belongs to the peptidase M20A family.</text>
</comment>
<keyword evidence="17" id="KW-1185">Reference proteome</keyword>